<accession>A0A061AZE0</accession>
<dbReference type="VEuPathDB" id="FungiDB:BON22_2424"/>
<organism evidence="1">
    <name type="scientific">Cyberlindnera fabianii</name>
    <name type="common">Yeast</name>
    <name type="synonym">Hansenula fabianii</name>
    <dbReference type="NCBI Taxonomy" id="36022"/>
    <lineage>
        <taxon>Eukaryota</taxon>
        <taxon>Fungi</taxon>
        <taxon>Dikarya</taxon>
        <taxon>Ascomycota</taxon>
        <taxon>Saccharomycotina</taxon>
        <taxon>Saccharomycetes</taxon>
        <taxon>Phaffomycetales</taxon>
        <taxon>Phaffomycetaceae</taxon>
        <taxon>Cyberlindnera</taxon>
    </lineage>
</organism>
<evidence type="ECO:0000313" key="1">
    <source>
        <dbReference type="EMBL" id="CDR40113.1"/>
    </source>
</evidence>
<sequence length="219" mass="24483">MKGLKKDHQLLTELMFAHMHTLQHNLALLLESLSSIYPSLDTTTLLKDLVEINITEQYLLAQSSDDTSLLSVSSTILSHSKSLHSRVIDILSLLPEQSLMEEFAHLSSALPPLITRYTSFLTHCLHMTQFNASPYSGADVMVVGFDAYDEEYETLLDELYAFGSLLDDWTEGLVKGSYQRKTVDEEEEADNGFDLFTIDGFELDDSTAGQCPNFGIGVF</sequence>
<gene>
    <name evidence="1" type="ORF">CYFA0S_04e03884g</name>
</gene>
<name>A0A061AZE0_CYBFA</name>
<dbReference type="AlphaFoldDB" id="A0A061AZE0"/>
<protein>
    <submittedName>
        <fullName evidence="1">CYFA0S04e03884g1_1</fullName>
    </submittedName>
</protein>
<dbReference type="EMBL" id="LK052889">
    <property type="protein sequence ID" value="CDR40113.1"/>
    <property type="molecule type" value="Genomic_DNA"/>
</dbReference>
<reference evidence="1" key="1">
    <citation type="journal article" date="2014" name="Genome Announc.">
        <title>Genome sequence of the yeast Cyberlindnera fabianii (Hansenula fabianii).</title>
        <authorList>
            <person name="Freel K.C."/>
            <person name="Sarilar V."/>
            <person name="Neuveglise C."/>
            <person name="Devillers H."/>
            <person name="Friedrich A."/>
            <person name="Schacherer J."/>
        </authorList>
    </citation>
    <scope>NUCLEOTIDE SEQUENCE</scope>
    <source>
        <strain evidence="1">YJS4271</strain>
    </source>
</reference>
<proteinExistence type="predicted"/>